<sequence>MKSFIAGRAFLIENPDSVLIPLALWRASCGFPSPADDYIETAIDLNQELIRHPFATFFVRAAGDSMVDVGIQPEAVLIVDRAVETRSGDIVVARIGDEMCVKQLLIDDAGRVLLVPKNENYKPIIIDENMDFEIWGKVVCSINKH</sequence>
<dbReference type="InterPro" id="IPR039418">
    <property type="entry name" value="LexA-like"/>
</dbReference>
<reference evidence="2" key="1">
    <citation type="journal article" date="2023" name="PLoS Negl. Trop. Dis.">
        <title>A genome sequence for Biomphalaria pfeifferi, the major vector snail for the human-infecting parasite Schistosoma mansoni.</title>
        <authorList>
            <person name="Bu L."/>
            <person name="Lu L."/>
            <person name="Laidemitt M.R."/>
            <person name="Zhang S.M."/>
            <person name="Mutuku M."/>
            <person name="Mkoji G."/>
            <person name="Steinauer M."/>
            <person name="Loker E.S."/>
        </authorList>
    </citation>
    <scope>NUCLEOTIDE SEQUENCE</scope>
    <source>
        <strain evidence="2">KasaAsao</strain>
    </source>
</reference>
<dbReference type="Proteomes" id="UP001233172">
    <property type="component" value="Unassembled WGS sequence"/>
</dbReference>
<evidence type="ECO:0000313" key="2">
    <source>
        <dbReference type="EMBL" id="KAK0039397.1"/>
    </source>
</evidence>
<dbReference type="InterPro" id="IPR036286">
    <property type="entry name" value="LexA/Signal_pep-like_sf"/>
</dbReference>
<organism evidence="2 3">
    <name type="scientific">Biomphalaria pfeifferi</name>
    <name type="common">Bloodfluke planorb</name>
    <name type="synonym">Freshwater snail</name>
    <dbReference type="NCBI Taxonomy" id="112525"/>
    <lineage>
        <taxon>Eukaryota</taxon>
        <taxon>Metazoa</taxon>
        <taxon>Spiralia</taxon>
        <taxon>Lophotrochozoa</taxon>
        <taxon>Mollusca</taxon>
        <taxon>Gastropoda</taxon>
        <taxon>Heterobranchia</taxon>
        <taxon>Euthyneura</taxon>
        <taxon>Panpulmonata</taxon>
        <taxon>Hygrophila</taxon>
        <taxon>Lymnaeoidea</taxon>
        <taxon>Planorbidae</taxon>
        <taxon>Biomphalaria</taxon>
    </lineage>
</organism>
<dbReference type="InterPro" id="IPR015927">
    <property type="entry name" value="Peptidase_S24_S26A/B/C"/>
</dbReference>
<dbReference type="InterPro" id="IPR050077">
    <property type="entry name" value="LexA_repressor"/>
</dbReference>
<dbReference type="EMBL" id="JASAOG010000449">
    <property type="protein sequence ID" value="KAK0039397.1"/>
    <property type="molecule type" value="Genomic_DNA"/>
</dbReference>
<proteinExistence type="predicted"/>
<dbReference type="CDD" id="cd06529">
    <property type="entry name" value="S24_LexA-like"/>
    <property type="match status" value="1"/>
</dbReference>
<dbReference type="Pfam" id="PF00717">
    <property type="entry name" value="Peptidase_S24"/>
    <property type="match status" value="1"/>
</dbReference>
<dbReference type="PANTHER" id="PTHR33516">
    <property type="entry name" value="LEXA REPRESSOR"/>
    <property type="match status" value="1"/>
</dbReference>
<accession>A0AAD8AP67</accession>
<gene>
    <name evidence="2" type="ORF">Bpfe_031150</name>
</gene>
<dbReference type="PANTHER" id="PTHR33516:SF2">
    <property type="entry name" value="LEXA REPRESSOR-RELATED"/>
    <property type="match status" value="1"/>
</dbReference>
<keyword evidence="3" id="KW-1185">Reference proteome</keyword>
<dbReference type="NCBIfam" id="NF007621">
    <property type="entry name" value="PRK10276.1"/>
    <property type="match status" value="1"/>
</dbReference>
<dbReference type="AlphaFoldDB" id="A0AAD8AP67"/>
<reference evidence="2" key="2">
    <citation type="submission" date="2023-04" db="EMBL/GenBank/DDBJ databases">
        <authorList>
            <person name="Bu L."/>
            <person name="Lu L."/>
            <person name="Laidemitt M.R."/>
            <person name="Zhang S.M."/>
            <person name="Mutuku M."/>
            <person name="Mkoji G."/>
            <person name="Steinauer M."/>
            <person name="Loker E.S."/>
        </authorList>
    </citation>
    <scope>NUCLEOTIDE SEQUENCE</scope>
    <source>
        <strain evidence="2">KasaAsao</strain>
        <tissue evidence="2">Whole Snail</tissue>
    </source>
</reference>
<protein>
    <submittedName>
        <fullName evidence="2">Translesion error-prone DNA polymerase V autoproteolytic subunit</fullName>
    </submittedName>
</protein>
<dbReference type="SUPFAM" id="SSF51306">
    <property type="entry name" value="LexA/Signal peptidase"/>
    <property type="match status" value="1"/>
</dbReference>
<name>A0AAD8AP67_BIOPF</name>
<feature type="domain" description="Peptidase S24/S26A/S26B/S26C" evidence="1">
    <location>
        <begin position="26"/>
        <end position="139"/>
    </location>
</feature>
<evidence type="ECO:0000313" key="3">
    <source>
        <dbReference type="Proteomes" id="UP001233172"/>
    </source>
</evidence>
<dbReference type="Gene3D" id="2.10.109.10">
    <property type="entry name" value="Umud Fragment, subunit A"/>
    <property type="match status" value="1"/>
</dbReference>
<evidence type="ECO:0000259" key="1">
    <source>
        <dbReference type="Pfam" id="PF00717"/>
    </source>
</evidence>
<comment type="caution">
    <text evidence="2">The sequence shown here is derived from an EMBL/GenBank/DDBJ whole genome shotgun (WGS) entry which is preliminary data.</text>
</comment>